<accession>A0A915IX21</accession>
<dbReference type="Pfam" id="PF18694">
    <property type="entry name" value="TDP-43_N"/>
    <property type="match status" value="1"/>
</dbReference>
<dbReference type="CDD" id="cd19609">
    <property type="entry name" value="NTD_TDP-43"/>
    <property type="match status" value="1"/>
</dbReference>
<feature type="coiled-coil region" evidence="1">
    <location>
        <begin position="224"/>
        <end position="298"/>
    </location>
</feature>
<evidence type="ECO:0000313" key="3">
    <source>
        <dbReference type="Proteomes" id="UP000887565"/>
    </source>
</evidence>
<protein>
    <submittedName>
        <fullName evidence="4">TAR DNA-binding protein 43 N-terminal domain-containing protein</fullName>
    </submittedName>
</protein>
<evidence type="ECO:0000313" key="4">
    <source>
        <dbReference type="WBParaSite" id="nRc.2.0.1.t18639-RA"/>
    </source>
</evidence>
<dbReference type="WBParaSite" id="nRc.2.0.1.t18639-RA">
    <property type="protein sequence ID" value="nRc.2.0.1.t18639-RA"/>
    <property type="gene ID" value="nRc.2.0.1.g18639"/>
</dbReference>
<name>A0A915IX21_ROMCU</name>
<evidence type="ECO:0000256" key="1">
    <source>
        <dbReference type="SAM" id="Coils"/>
    </source>
</evidence>
<keyword evidence="3" id="KW-1185">Reference proteome</keyword>
<dbReference type="InterPro" id="IPR041105">
    <property type="entry name" value="TDP-43_N"/>
</dbReference>
<feature type="domain" description="TAR DNA-binding protein 43 N-terminal" evidence="2">
    <location>
        <begin position="26"/>
        <end position="88"/>
    </location>
</feature>
<organism evidence="3 4">
    <name type="scientific">Romanomermis culicivorax</name>
    <name type="common">Nematode worm</name>
    <dbReference type="NCBI Taxonomy" id="13658"/>
    <lineage>
        <taxon>Eukaryota</taxon>
        <taxon>Metazoa</taxon>
        <taxon>Ecdysozoa</taxon>
        <taxon>Nematoda</taxon>
        <taxon>Enoplea</taxon>
        <taxon>Dorylaimia</taxon>
        <taxon>Mermithida</taxon>
        <taxon>Mermithoidea</taxon>
        <taxon>Mermithidae</taxon>
        <taxon>Romanomermis</taxon>
    </lineage>
</organism>
<sequence>MDSGDVFKEEKIAEELDPDHITVTSGVFEVPIDEDGTISLANIRAQLPGASGLWFPSDDKHRRRIVRYDKKDNKLLPPDGRWTDRTYNMSSKIFEMGFASVIASTSGFMGEKELERYEVASRLLHKSVESVSKLMKQESEAAQQSVPKVRSASISSQMDLFRKASETKLGALTPLVRTKRSLSDHSLPIIAQPEIIQKEVLVDQNREKGISCMKATIANRGAKVLELQNRCQDHETTLKEKNKEIADLKKRLEKKEQEFEFLTLPSEGFGDTRVAQEFQKIRKQLDDTKWKREKLENTVHALHQFALIMKKEAEMAKQKAGFDQNFKLFLTQDKDTAGGERVDEKVKRFEKDLDVARDNLYRQAEEIEHFKW</sequence>
<reference evidence="4" key="1">
    <citation type="submission" date="2022-11" db="UniProtKB">
        <authorList>
            <consortium name="WormBaseParasite"/>
        </authorList>
    </citation>
    <scope>IDENTIFICATION</scope>
</reference>
<dbReference type="AlphaFoldDB" id="A0A915IX21"/>
<keyword evidence="1" id="KW-0175">Coiled coil</keyword>
<dbReference type="Proteomes" id="UP000887565">
    <property type="component" value="Unplaced"/>
</dbReference>
<evidence type="ECO:0000259" key="2">
    <source>
        <dbReference type="Pfam" id="PF18694"/>
    </source>
</evidence>
<proteinExistence type="predicted"/>